<dbReference type="InterPro" id="IPR017941">
    <property type="entry name" value="Rieske_2Fe-2S"/>
</dbReference>
<dbReference type="GO" id="GO:0046872">
    <property type="term" value="F:metal ion binding"/>
    <property type="evidence" value="ECO:0007669"/>
    <property type="project" value="UniProtKB-KW"/>
</dbReference>
<dbReference type="GO" id="GO:0051537">
    <property type="term" value="F:2 iron, 2 sulfur cluster binding"/>
    <property type="evidence" value="ECO:0007669"/>
    <property type="project" value="UniProtKB-KW"/>
</dbReference>
<keyword evidence="4" id="KW-0408">Iron</keyword>
<name>A0A2T0GUG5_ACTMO</name>
<evidence type="ECO:0000313" key="8">
    <source>
        <dbReference type="Proteomes" id="UP000239352"/>
    </source>
</evidence>
<sequence length="341" mass="37248">MGGRSDRARPRSRVLPLRRLSAPAWAEQRGTWRQARPEIINAALDRCRARPSGNWYVLAASTRITGNEPFARTVGGTEIVAWRTPDGRAHAGPGICPHLGAPLGTAVVDRGQLVCAWHGLRLTERGGPGWSPLPTHDDGVLTWVRLDGIGGERPLSSPVVPRRPVLRESLVEVATTSGVCEPEDIVANRLDPWHGAWFHPHSFAELGVRHAPEVGCSEEEDFFEVSVTFRVASRLGAPVTAVFTCPEPRTVVMRILDGEGAGSVVETHAVPLGRDAHGRPRTAVVEAVLAHSERPGFRRAVLPAARLLRPLVRRAALRLWSDDMAYAERRYQLRSAGLFPG</sequence>
<evidence type="ECO:0000259" key="6">
    <source>
        <dbReference type="PROSITE" id="PS51296"/>
    </source>
</evidence>
<keyword evidence="2" id="KW-0479">Metal-binding</keyword>
<dbReference type="PANTHER" id="PTHR21266">
    <property type="entry name" value="IRON-SULFUR DOMAIN CONTAINING PROTEIN"/>
    <property type="match status" value="1"/>
</dbReference>
<evidence type="ECO:0000256" key="1">
    <source>
        <dbReference type="ARBA" id="ARBA00022714"/>
    </source>
</evidence>
<reference evidence="7 8" key="1">
    <citation type="submission" date="2018-03" db="EMBL/GenBank/DDBJ databases">
        <title>Actinopolyspora mortivallis from Sahara, screening for active biomolecules.</title>
        <authorList>
            <person name="Selama O."/>
            <person name="Wellington E.M.H."/>
            <person name="Hacene H."/>
        </authorList>
    </citation>
    <scope>NUCLEOTIDE SEQUENCE [LARGE SCALE GENOMIC DNA]</scope>
    <source>
        <strain evidence="7 8">M5A</strain>
    </source>
</reference>
<dbReference type="InParanoid" id="A0A2T0GUG5"/>
<dbReference type="Pfam" id="PF00355">
    <property type="entry name" value="Rieske"/>
    <property type="match status" value="1"/>
</dbReference>
<accession>A0A2T0GUG5</accession>
<dbReference type="RefSeq" id="WP_106114411.1">
    <property type="nucleotide sequence ID" value="NZ_PVSR01000026.1"/>
</dbReference>
<feature type="domain" description="Rieske" evidence="6">
    <location>
        <begin position="55"/>
        <end position="144"/>
    </location>
</feature>
<gene>
    <name evidence="7" type="ORF">CEP50_14060</name>
</gene>
<organism evidence="7 8">
    <name type="scientific">Actinopolyspora mortivallis</name>
    <dbReference type="NCBI Taxonomy" id="33906"/>
    <lineage>
        <taxon>Bacteria</taxon>
        <taxon>Bacillati</taxon>
        <taxon>Actinomycetota</taxon>
        <taxon>Actinomycetes</taxon>
        <taxon>Actinopolysporales</taxon>
        <taxon>Actinopolysporaceae</taxon>
        <taxon>Actinopolyspora</taxon>
    </lineage>
</organism>
<comment type="caution">
    <text evidence="7">The sequence shown here is derived from an EMBL/GenBank/DDBJ whole genome shotgun (WGS) entry which is preliminary data.</text>
</comment>
<proteinExistence type="predicted"/>
<dbReference type="Pfam" id="PF19299">
    <property type="entry name" value="DUF5914"/>
    <property type="match status" value="1"/>
</dbReference>
<dbReference type="InterPro" id="IPR036922">
    <property type="entry name" value="Rieske_2Fe-2S_sf"/>
</dbReference>
<protein>
    <submittedName>
        <fullName evidence="7">2Fe-2S ferredoxin</fullName>
    </submittedName>
</protein>
<keyword evidence="8" id="KW-1185">Reference proteome</keyword>
<dbReference type="InterPro" id="IPR050584">
    <property type="entry name" value="Cholesterol_7-desaturase"/>
</dbReference>
<keyword evidence="3" id="KW-0560">Oxidoreductase</keyword>
<dbReference type="PANTHER" id="PTHR21266:SF60">
    <property type="entry name" value="3-KETOSTEROID-9-ALPHA-MONOOXYGENASE, OXYGENASE COMPONENT"/>
    <property type="match status" value="1"/>
</dbReference>
<evidence type="ECO:0000256" key="3">
    <source>
        <dbReference type="ARBA" id="ARBA00023002"/>
    </source>
</evidence>
<evidence type="ECO:0000313" key="7">
    <source>
        <dbReference type="EMBL" id="PRW62737.1"/>
    </source>
</evidence>
<evidence type="ECO:0000256" key="5">
    <source>
        <dbReference type="ARBA" id="ARBA00023014"/>
    </source>
</evidence>
<dbReference type="GO" id="GO:0016705">
    <property type="term" value="F:oxidoreductase activity, acting on paired donors, with incorporation or reduction of molecular oxygen"/>
    <property type="evidence" value="ECO:0007669"/>
    <property type="project" value="UniProtKB-ARBA"/>
</dbReference>
<keyword evidence="1" id="KW-0001">2Fe-2S</keyword>
<dbReference type="InterPro" id="IPR045612">
    <property type="entry name" value="DUF5914"/>
</dbReference>
<dbReference type="Gene3D" id="2.102.10.10">
    <property type="entry name" value="Rieske [2Fe-2S] iron-sulphur domain"/>
    <property type="match status" value="1"/>
</dbReference>
<evidence type="ECO:0000256" key="2">
    <source>
        <dbReference type="ARBA" id="ARBA00022723"/>
    </source>
</evidence>
<dbReference type="AlphaFoldDB" id="A0A2T0GUG5"/>
<evidence type="ECO:0000256" key="4">
    <source>
        <dbReference type="ARBA" id="ARBA00023004"/>
    </source>
</evidence>
<dbReference type="Proteomes" id="UP000239352">
    <property type="component" value="Unassembled WGS sequence"/>
</dbReference>
<dbReference type="STRING" id="1050202.GCA_000384035_01703"/>
<keyword evidence="5" id="KW-0411">Iron-sulfur</keyword>
<dbReference type="EMBL" id="PVSR01000026">
    <property type="protein sequence ID" value="PRW62737.1"/>
    <property type="molecule type" value="Genomic_DNA"/>
</dbReference>
<dbReference type="PROSITE" id="PS51296">
    <property type="entry name" value="RIESKE"/>
    <property type="match status" value="1"/>
</dbReference>
<dbReference type="SUPFAM" id="SSF50022">
    <property type="entry name" value="ISP domain"/>
    <property type="match status" value="1"/>
</dbReference>
<dbReference type="GO" id="GO:0004497">
    <property type="term" value="F:monooxygenase activity"/>
    <property type="evidence" value="ECO:0007669"/>
    <property type="project" value="UniProtKB-ARBA"/>
</dbReference>